<proteinExistence type="predicted"/>
<gene>
    <name evidence="2" type="ORF">GCK72_023165</name>
</gene>
<keyword evidence="1" id="KW-0472">Membrane</keyword>
<dbReference type="AlphaFoldDB" id="A0A6A5FVR5"/>
<feature type="transmembrane region" description="Helical" evidence="1">
    <location>
        <begin position="15"/>
        <end position="39"/>
    </location>
</feature>
<keyword evidence="1" id="KW-0812">Transmembrane</keyword>
<evidence type="ECO:0000313" key="3">
    <source>
        <dbReference type="Proteomes" id="UP000483820"/>
    </source>
</evidence>
<keyword evidence="1" id="KW-1133">Transmembrane helix</keyword>
<accession>A0A6A5FVR5</accession>
<evidence type="ECO:0000256" key="1">
    <source>
        <dbReference type="SAM" id="Phobius"/>
    </source>
</evidence>
<dbReference type="GeneID" id="9818669"/>
<organism evidence="2 3">
    <name type="scientific">Caenorhabditis remanei</name>
    <name type="common">Caenorhabditis vulgaris</name>
    <dbReference type="NCBI Taxonomy" id="31234"/>
    <lineage>
        <taxon>Eukaryota</taxon>
        <taxon>Metazoa</taxon>
        <taxon>Ecdysozoa</taxon>
        <taxon>Nematoda</taxon>
        <taxon>Chromadorea</taxon>
        <taxon>Rhabditida</taxon>
        <taxon>Rhabditina</taxon>
        <taxon>Rhabditomorpha</taxon>
        <taxon>Rhabditoidea</taxon>
        <taxon>Rhabditidae</taxon>
        <taxon>Peloderinae</taxon>
        <taxon>Caenorhabditis</taxon>
    </lineage>
</organism>
<dbReference type="RefSeq" id="XP_053578831.1">
    <property type="nucleotide sequence ID" value="XM_053735265.1"/>
</dbReference>
<dbReference type="KEGG" id="crq:GCK72_023165"/>
<sequence length="82" mass="9698">MDYNEIWPYTLQSTILLILFIVWMIIGVFVAREVLLVLLDHRKIKRKPIQKKSYNGAYSVKKKRYVKDRNYQPVANGGNEIV</sequence>
<name>A0A6A5FVR5_CAERE</name>
<reference evidence="2 3" key="1">
    <citation type="submission" date="2019-12" db="EMBL/GenBank/DDBJ databases">
        <title>Chromosome-level assembly of the Caenorhabditis remanei genome.</title>
        <authorList>
            <person name="Teterina A.A."/>
            <person name="Willis J.H."/>
            <person name="Phillips P.C."/>
        </authorList>
    </citation>
    <scope>NUCLEOTIDE SEQUENCE [LARGE SCALE GENOMIC DNA]</scope>
    <source>
        <strain evidence="2 3">PX506</strain>
        <tissue evidence="2">Whole organism</tissue>
    </source>
</reference>
<dbReference type="Proteomes" id="UP000483820">
    <property type="component" value="Chromosome X"/>
</dbReference>
<comment type="caution">
    <text evidence="2">The sequence shown here is derived from an EMBL/GenBank/DDBJ whole genome shotgun (WGS) entry which is preliminary data.</text>
</comment>
<dbReference type="EMBL" id="WUAV01000006">
    <property type="protein sequence ID" value="KAF1746708.1"/>
    <property type="molecule type" value="Genomic_DNA"/>
</dbReference>
<protein>
    <submittedName>
        <fullName evidence="2">Uncharacterized protein</fullName>
    </submittedName>
</protein>
<dbReference type="CTD" id="9818669"/>
<evidence type="ECO:0000313" key="2">
    <source>
        <dbReference type="EMBL" id="KAF1746708.1"/>
    </source>
</evidence>